<dbReference type="PANTHER" id="PTHR43297:SF2">
    <property type="entry name" value="DIPEPTIDE TRANSPORT ATP-BINDING PROTEIN DPPD"/>
    <property type="match status" value="1"/>
</dbReference>
<dbReference type="SMART" id="SM00382">
    <property type="entry name" value="AAA"/>
    <property type="match status" value="1"/>
</dbReference>
<keyword evidence="4" id="KW-1003">Cell membrane</keyword>
<dbReference type="GO" id="GO:0016887">
    <property type="term" value="F:ATP hydrolysis activity"/>
    <property type="evidence" value="ECO:0007669"/>
    <property type="project" value="InterPro"/>
</dbReference>
<dbReference type="PROSITE" id="PS00211">
    <property type="entry name" value="ABC_TRANSPORTER_1"/>
    <property type="match status" value="1"/>
</dbReference>
<keyword evidence="6 9" id="KW-0067">ATP-binding</keyword>
<keyword evidence="7" id="KW-0472">Membrane</keyword>
<dbReference type="AlphaFoldDB" id="A0A679IFI7"/>
<sequence>MPEKVLEVKDLEISFDTYAGTVRAIRNVSFDLYKGETLAIVGESGSGKSVTTRSIMGLLASNANIDNGEILFKNSDIVKKTEKEMQKIRGKEIAMIFQDPMTSLDPTMPIGKQVAESLIIHNKVSKKEALASALELLNLVGIPNAEKRLKNYPHQFSGGQRQRIVIAIALICYPEVLIADEPTTALDVTIQAQILELMKDIQKKINTSIIFITHDLGVVANVADRVAVMYGGRIVEVGTAEEIFYNPQHPYTWGLLGSMPTLEGDEERLYAIPGSPPDLLQPPTGDAFYPRNEFALKIDTEQAPPYFEVSQTHKAATWLLAPQAPKVTPPAEIVRRWEIFKEKQNA</sequence>
<evidence type="ECO:0000256" key="2">
    <source>
        <dbReference type="ARBA" id="ARBA00005417"/>
    </source>
</evidence>
<reference evidence="9 10" key="1">
    <citation type="submission" date="2020-02" db="EMBL/GenBank/DDBJ databases">
        <title>Characterization of vanA genotype vancomycin-resistant Enterococcus saigonensis VE80.</title>
        <authorList>
            <person name="Harada T."/>
            <person name="Motooka D."/>
            <person name="Nakamura S."/>
            <person name="Yamamoto Y."/>
            <person name="Kawahara R."/>
            <person name="Kawatsu K."/>
        </authorList>
    </citation>
    <scope>NUCLEOTIDE SEQUENCE [LARGE SCALE GENOMIC DNA]</scope>
    <source>
        <strain evidence="9 10">VE80</strain>
    </source>
</reference>
<dbReference type="GO" id="GO:0015833">
    <property type="term" value="P:peptide transport"/>
    <property type="evidence" value="ECO:0007669"/>
    <property type="project" value="InterPro"/>
</dbReference>
<dbReference type="PANTHER" id="PTHR43297">
    <property type="entry name" value="OLIGOPEPTIDE TRANSPORT ATP-BINDING PROTEIN APPD"/>
    <property type="match status" value="1"/>
</dbReference>
<organism evidence="9 10">
    <name type="scientific">Enterococcus saigonensis</name>
    <dbReference type="NCBI Taxonomy" id="1805431"/>
    <lineage>
        <taxon>Bacteria</taxon>
        <taxon>Bacillati</taxon>
        <taxon>Bacillota</taxon>
        <taxon>Bacilli</taxon>
        <taxon>Lactobacillales</taxon>
        <taxon>Enterococcaceae</taxon>
        <taxon>Enterococcus</taxon>
    </lineage>
</organism>
<proteinExistence type="inferred from homology"/>
<dbReference type="KEGG" id="esg:EsVE80_00450"/>
<dbReference type="GO" id="GO:0005886">
    <property type="term" value="C:plasma membrane"/>
    <property type="evidence" value="ECO:0007669"/>
    <property type="project" value="UniProtKB-SubCell"/>
</dbReference>
<dbReference type="Pfam" id="PF00005">
    <property type="entry name" value="ABC_tran"/>
    <property type="match status" value="1"/>
</dbReference>
<dbReference type="CDD" id="cd03257">
    <property type="entry name" value="ABC_NikE_OppD_transporters"/>
    <property type="match status" value="1"/>
</dbReference>
<dbReference type="GO" id="GO:0005524">
    <property type="term" value="F:ATP binding"/>
    <property type="evidence" value="ECO:0007669"/>
    <property type="project" value="UniProtKB-KW"/>
</dbReference>
<dbReference type="Gene3D" id="3.40.50.300">
    <property type="entry name" value="P-loop containing nucleotide triphosphate hydrolases"/>
    <property type="match status" value="1"/>
</dbReference>
<dbReference type="NCBIfam" id="TIGR01727">
    <property type="entry name" value="oligo_HPY"/>
    <property type="match status" value="1"/>
</dbReference>
<evidence type="ECO:0000256" key="1">
    <source>
        <dbReference type="ARBA" id="ARBA00004202"/>
    </source>
</evidence>
<dbReference type="Pfam" id="PF08352">
    <property type="entry name" value="oligo_HPY"/>
    <property type="match status" value="1"/>
</dbReference>
<dbReference type="EMBL" id="AP022822">
    <property type="protein sequence ID" value="BCA84522.1"/>
    <property type="molecule type" value="Genomic_DNA"/>
</dbReference>
<dbReference type="InterPro" id="IPR027417">
    <property type="entry name" value="P-loop_NTPase"/>
</dbReference>
<dbReference type="FunFam" id="3.40.50.300:FF:000016">
    <property type="entry name" value="Oligopeptide ABC transporter ATP-binding component"/>
    <property type="match status" value="1"/>
</dbReference>
<dbReference type="InterPro" id="IPR003593">
    <property type="entry name" value="AAA+_ATPase"/>
</dbReference>
<dbReference type="InterPro" id="IPR003439">
    <property type="entry name" value="ABC_transporter-like_ATP-bd"/>
</dbReference>
<evidence type="ECO:0000256" key="4">
    <source>
        <dbReference type="ARBA" id="ARBA00022475"/>
    </source>
</evidence>
<keyword evidence="10" id="KW-1185">Reference proteome</keyword>
<dbReference type="PROSITE" id="PS50893">
    <property type="entry name" value="ABC_TRANSPORTER_2"/>
    <property type="match status" value="1"/>
</dbReference>
<feature type="domain" description="ABC transporter" evidence="8">
    <location>
        <begin position="6"/>
        <end position="256"/>
    </location>
</feature>
<keyword evidence="3" id="KW-0813">Transport</keyword>
<protein>
    <submittedName>
        <fullName evidence="9">ABC transporter ATP-binding protein</fullName>
    </submittedName>
</protein>
<evidence type="ECO:0000259" key="8">
    <source>
        <dbReference type="PROSITE" id="PS50893"/>
    </source>
</evidence>
<dbReference type="InterPro" id="IPR050388">
    <property type="entry name" value="ABC_Ni/Peptide_Import"/>
</dbReference>
<comment type="subcellular location">
    <subcellularLocation>
        <location evidence="1">Cell membrane</location>
        <topology evidence="1">Peripheral membrane protein</topology>
    </subcellularLocation>
</comment>
<evidence type="ECO:0000256" key="6">
    <source>
        <dbReference type="ARBA" id="ARBA00022840"/>
    </source>
</evidence>
<evidence type="ECO:0000256" key="5">
    <source>
        <dbReference type="ARBA" id="ARBA00022741"/>
    </source>
</evidence>
<evidence type="ECO:0000313" key="10">
    <source>
        <dbReference type="Proteomes" id="UP000502998"/>
    </source>
</evidence>
<dbReference type="SUPFAM" id="SSF52540">
    <property type="entry name" value="P-loop containing nucleoside triphosphate hydrolases"/>
    <property type="match status" value="1"/>
</dbReference>
<accession>A0A679IFI7</accession>
<dbReference type="Proteomes" id="UP000502998">
    <property type="component" value="Chromosome"/>
</dbReference>
<evidence type="ECO:0000256" key="3">
    <source>
        <dbReference type="ARBA" id="ARBA00022448"/>
    </source>
</evidence>
<dbReference type="InterPro" id="IPR013563">
    <property type="entry name" value="Oligopep_ABC_C"/>
</dbReference>
<gene>
    <name evidence="9" type="ORF">EsVE80_00450</name>
</gene>
<dbReference type="InterPro" id="IPR017871">
    <property type="entry name" value="ABC_transporter-like_CS"/>
</dbReference>
<evidence type="ECO:0000256" key="7">
    <source>
        <dbReference type="ARBA" id="ARBA00023136"/>
    </source>
</evidence>
<evidence type="ECO:0000313" key="9">
    <source>
        <dbReference type="EMBL" id="BCA84522.1"/>
    </source>
</evidence>
<name>A0A679IFI7_9ENTE</name>
<keyword evidence="5" id="KW-0547">Nucleotide-binding</keyword>
<comment type="similarity">
    <text evidence="2">Belongs to the ABC transporter superfamily.</text>
</comment>